<dbReference type="CDD" id="cd02801">
    <property type="entry name" value="DUS_like_FMN"/>
    <property type="match status" value="1"/>
</dbReference>
<comment type="cofactor">
    <cofactor evidence="1">
        <name>FMN</name>
        <dbReference type="ChEBI" id="CHEBI:58210"/>
    </cofactor>
</comment>
<dbReference type="EC" id="1.3.1.88" evidence="9"/>
<organism evidence="15 16">
    <name type="scientific">Seminavis robusta</name>
    <dbReference type="NCBI Taxonomy" id="568900"/>
    <lineage>
        <taxon>Eukaryota</taxon>
        <taxon>Sar</taxon>
        <taxon>Stramenopiles</taxon>
        <taxon>Ochrophyta</taxon>
        <taxon>Bacillariophyta</taxon>
        <taxon>Bacillariophyceae</taxon>
        <taxon>Bacillariophycidae</taxon>
        <taxon>Naviculales</taxon>
        <taxon>Naviculaceae</taxon>
        <taxon>Seminavis</taxon>
    </lineage>
</organism>
<dbReference type="PROSITE" id="PS01136">
    <property type="entry name" value="UPF0034"/>
    <property type="match status" value="1"/>
</dbReference>
<evidence type="ECO:0000313" key="15">
    <source>
        <dbReference type="EMBL" id="CAB9512164.1"/>
    </source>
</evidence>
<dbReference type="Pfam" id="PF01207">
    <property type="entry name" value="Dus"/>
    <property type="match status" value="1"/>
</dbReference>
<feature type="domain" description="DUS-like FMN-binding" evidence="14">
    <location>
        <begin position="29"/>
        <end position="324"/>
    </location>
</feature>
<comment type="catalytic activity">
    <reaction evidence="12">
        <text>5,6-dihydrouridine(16) in tRNA + NAD(+) = uridine(16) in tRNA + NADH + H(+)</text>
        <dbReference type="Rhea" id="RHEA:53380"/>
        <dbReference type="Rhea" id="RHEA-COMP:13543"/>
        <dbReference type="Rhea" id="RHEA-COMP:13544"/>
        <dbReference type="ChEBI" id="CHEBI:15378"/>
        <dbReference type="ChEBI" id="CHEBI:57540"/>
        <dbReference type="ChEBI" id="CHEBI:57945"/>
        <dbReference type="ChEBI" id="CHEBI:65315"/>
        <dbReference type="ChEBI" id="CHEBI:74443"/>
        <dbReference type="EC" id="1.3.1.88"/>
    </reaction>
    <physiologicalReaction direction="right-to-left" evidence="12">
        <dbReference type="Rhea" id="RHEA:53382"/>
    </physiologicalReaction>
</comment>
<evidence type="ECO:0000256" key="9">
    <source>
        <dbReference type="ARBA" id="ARBA00038890"/>
    </source>
</evidence>
<evidence type="ECO:0000256" key="5">
    <source>
        <dbReference type="ARBA" id="ARBA00022857"/>
    </source>
</evidence>
<sequence>MGGKRQDDGESEAVKHDDVDAIDPSRVFLAPMVRGSELAFRQLVRQYGVTVCYSPMLRAAEIIKAYGYYKSKTSKKRQDIDKDEDQEEEAVLHEDGWLLLNDILVDPHPVVVQLCGNSPSILQQATQVLLEINQHFVCQIVGIDLNLGCPQDCAKRGDFGAFLAEDNPQKACECVSAMRQAIQKHTTTTFTTTNRPRLSCKIRLQQDSAQTVQLAESLAHAGCQLLTIHCRQRTDKHDGIPNLQVARDVVHVLQEDSSSMPIVLNGWHWKDAPHALASTGAYGVMLARDFLRNPRLLQPQQHANNYYPGQLAAEYLEFAKRHPPPSPMYMKLHLRWIFRAALEPRDKTIHPAILYANNNWKPRLWTFLARPYLTCLEQFRQVVFLYFYHSWQDDNETKEDDNTLLQAAVPASLQDLAIQHEQQQLITFRSIRYHYNR</sequence>
<comment type="catalytic activity">
    <reaction evidence="11">
        <text>5,6-dihydrouridine(16) in tRNA + NADP(+) = uridine(16) in tRNA + NADPH + H(+)</text>
        <dbReference type="Rhea" id="RHEA:53376"/>
        <dbReference type="Rhea" id="RHEA-COMP:13543"/>
        <dbReference type="Rhea" id="RHEA-COMP:13544"/>
        <dbReference type="ChEBI" id="CHEBI:15378"/>
        <dbReference type="ChEBI" id="CHEBI:57783"/>
        <dbReference type="ChEBI" id="CHEBI:58349"/>
        <dbReference type="ChEBI" id="CHEBI:65315"/>
        <dbReference type="ChEBI" id="CHEBI:74443"/>
        <dbReference type="EC" id="1.3.1.88"/>
    </reaction>
    <physiologicalReaction direction="right-to-left" evidence="11">
        <dbReference type="Rhea" id="RHEA:53378"/>
    </physiologicalReaction>
</comment>
<evidence type="ECO:0000256" key="4">
    <source>
        <dbReference type="ARBA" id="ARBA00022694"/>
    </source>
</evidence>
<evidence type="ECO:0000256" key="11">
    <source>
        <dbReference type="ARBA" id="ARBA00047652"/>
    </source>
</evidence>
<protein>
    <recommendedName>
        <fullName evidence="9">tRNA-dihydrouridine(16/17) synthase [NAD(P)(+)]</fullName>
        <ecNumber evidence="9">1.3.1.88</ecNumber>
    </recommendedName>
</protein>
<keyword evidence="5" id="KW-0521">NADP</keyword>
<evidence type="ECO:0000256" key="7">
    <source>
        <dbReference type="ARBA" id="ARBA00023027"/>
    </source>
</evidence>
<keyword evidence="4" id="KW-0819">tRNA processing</keyword>
<dbReference type="PANTHER" id="PTHR11082:SF5">
    <property type="entry name" value="TRNA-DIHYDROURIDINE(16_17) SYNTHASE [NAD(P)(+)]-LIKE"/>
    <property type="match status" value="1"/>
</dbReference>
<evidence type="ECO:0000313" key="16">
    <source>
        <dbReference type="Proteomes" id="UP001153069"/>
    </source>
</evidence>
<reference evidence="15" key="1">
    <citation type="submission" date="2020-06" db="EMBL/GenBank/DDBJ databases">
        <authorList>
            <consortium name="Plant Systems Biology data submission"/>
        </authorList>
    </citation>
    <scope>NUCLEOTIDE SEQUENCE</scope>
    <source>
        <strain evidence="15">D6</strain>
    </source>
</reference>
<dbReference type="GO" id="GO:0017150">
    <property type="term" value="F:tRNA dihydrouridine synthase activity"/>
    <property type="evidence" value="ECO:0007669"/>
    <property type="project" value="InterPro"/>
</dbReference>
<dbReference type="SUPFAM" id="SSF51395">
    <property type="entry name" value="FMN-linked oxidoreductases"/>
    <property type="match status" value="1"/>
</dbReference>
<accession>A0A9N8E5K1</accession>
<dbReference type="Gene3D" id="3.20.20.70">
    <property type="entry name" value="Aldolase class I"/>
    <property type="match status" value="1"/>
</dbReference>
<keyword evidence="16" id="KW-1185">Reference proteome</keyword>
<evidence type="ECO:0000256" key="3">
    <source>
        <dbReference type="ARBA" id="ARBA00022643"/>
    </source>
</evidence>
<keyword evidence="6" id="KW-0560">Oxidoreductase</keyword>
<evidence type="ECO:0000256" key="12">
    <source>
        <dbReference type="ARBA" id="ARBA00048934"/>
    </source>
</evidence>
<dbReference type="InterPro" id="IPR018517">
    <property type="entry name" value="tRNA_hU_synthase_CS"/>
</dbReference>
<dbReference type="AlphaFoldDB" id="A0A9N8E5K1"/>
<dbReference type="OrthoDB" id="42351at2759"/>
<comment type="catalytic activity">
    <reaction evidence="10">
        <text>5,6-dihydrouridine(17) in tRNA + NAD(+) = uridine(17) in tRNA + NADH + H(+)</text>
        <dbReference type="Rhea" id="RHEA:53372"/>
        <dbReference type="Rhea" id="RHEA-COMP:13541"/>
        <dbReference type="Rhea" id="RHEA-COMP:13542"/>
        <dbReference type="ChEBI" id="CHEBI:15378"/>
        <dbReference type="ChEBI" id="CHEBI:57540"/>
        <dbReference type="ChEBI" id="CHEBI:57945"/>
        <dbReference type="ChEBI" id="CHEBI:65315"/>
        <dbReference type="ChEBI" id="CHEBI:74443"/>
        <dbReference type="EC" id="1.3.1.88"/>
    </reaction>
    <physiologicalReaction direction="right-to-left" evidence="10">
        <dbReference type="Rhea" id="RHEA:53374"/>
    </physiologicalReaction>
</comment>
<dbReference type="InterPro" id="IPR013785">
    <property type="entry name" value="Aldolase_TIM"/>
</dbReference>
<keyword evidence="3" id="KW-0288">FMN</keyword>
<evidence type="ECO:0000256" key="8">
    <source>
        <dbReference type="ARBA" id="ARBA00038313"/>
    </source>
</evidence>
<evidence type="ECO:0000259" key="14">
    <source>
        <dbReference type="Pfam" id="PF01207"/>
    </source>
</evidence>
<evidence type="ECO:0000256" key="1">
    <source>
        <dbReference type="ARBA" id="ARBA00001917"/>
    </source>
</evidence>
<keyword evidence="2" id="KW-0285">Flavoprotein</keyword>
<comment type="caution">
    <text evidence="15">The sequence shown here is derived from an EMBL/GenBank/DDBJ whole genome shotgun (WGS) entry which is preliminary data.</text>
</comment>
<dbReference type="PANTHER" id="PTHR11082">
    <property type="entry name" value="TRNA-DIHYDROURIDINE SYNTHASE"/>
    <property type="match status" value="1"/>
</dbReference>
<dbReference type="EMBL" id="CAICTM010000521">
    <property type="protein sequence ID" value="CAB9512164.1"/>
    <property type="molecule type" value="Genomic_DNA"/>
</dbReference>
<name>A0A9N8E5K1_9STRA</name>
<dbReference type="Proteomes" id="UP001153069">
    <property type="component" value="Unassembled WGS sequence"/>
</dbReference>
<dbReference type="GO" id="GO:0050660">
    <property type="term" value="F:flavin adenine dinucleotide binding"/>
    <property type="evidence" value="ECO:0007669"/>
    <property type="project" value="InterPro"/>
</dbReference>
<dbReference type="InterPro" id="IPR035587">
    <property type="entry name" value="DUS-like_FMN-bd"/>
</dbReference>
<evidence type="ECO:0000256" key="10">
    <source>
        <dbReference type="ARBA" id="ARBA00047287"/>
    </source>
</evidence>
<evidence type="ECO:0000256" key="6">
    <source>
        <dbReference type="ARBA" id="ARBA00023002"/>
    </source>
</evidence>
<comment type="catalytic activity">
    <reaction evidence="13">
        <text>5,6-dihydrouridine(17) in tRNA + NADP(+) = uridine(17) in tRNA + NADPH + H(+)</text>
        <dbReference type="Rhea" id="RHEA:53368"/>
        <dbReference type="Rhea" id="RHEA-COMP:13541"/>
        <dbReference type="Rhea" id="RHEA-COMP:13542"/>
        <dbReference type="ChEBI" id="CHEBI:15378"/>
        <dbReference type="ChEBI" id="CHEBI:57783"/>
        <dbReference type="ChEBI" id="CHEBI:58349"/>
        <dbReference type="ChEBI" id="CHEBI:65315"/>
        <dbReference type="ChEBI" id="CHEBI:74443"/>
        <dbReference type="EC" id="1.3.1.88"/>
    </reaction>
    <physiologicalReaction direction="right-to-left" evidence="13">
        <dbReference type="Rhea" id="RHEA:53370"/>
    </physiologicalReaction>
</comment>
<proteinExistence type="inferred from homology"/>
<keyword evidence="7" id="KW-0520">NAD</keyword>
<evidence type="ECO:0000256" key="13">
    <source>
        <dbReference type="ARBA" id="ARBA00049467"/>
    </source>
</evidence>
<evidence type="ECO:0000256" key="2">
    <source>
        <dbReference type="ARBA" id="ARBA00022630"/>
    </source>
</evidence>
<comment type="similarity">
    <text evidence="8">Belongs to the Dus family. Dus1 subfamily.</text>
</comment>
<gene>
    <name evidence="15" type="ORF">SEMRO_522_G159510.1</name>
</gene>